<keyword evidence="8" id="KW-0902">Two-component regulatory system</keyword>
<keyword evidence="9" id="KW-1133">Transmembrane helix</keyword>
<keyword evidence="9" id="KW-0812">Transmembrane</keyword>
<dbReference type="Pfam" id="PF07730">
    <property type="entry name" value="HisKA_3"/>
    <property type="match status" value="1"/>
</dbReference>
<dbReference type="InterPro" id="IPR036890">
    <property type="entry name" value="HATPase_C_sf"/>
</dbReference>
<feature type="transmembrane region" description="Helical" evidence="9">
    <location>
        <begin position="55"/>
        <end position="82"/>
    </location>
</feature>
<keyword evidence="4" id="KW-0808">Transferase</keyword>
<proteinExistence type="predicted"/>
<evidence type="ECO:0000256" key="9">
    <source>
        <dbReference type="SAM" id="Phobius"/>
    </source>
</evidence>
<keyword evidence="3" id="KW-0597">Phosphoprotein</keyword>
<sequence length="398" mass="42601">MRTLLMVGAAVLLFPATVLIAFASLSLPAAITVTACALGAHLTLFGLFRRATMTLLIISALVALQGIITGLFVLFPSTLLVLPALHGAAARGNRYVASTVAVLGPLAAAARYAIDPSIVDSEFGPEPWLLALLLLAGCAVAVTLGLLRRAELRTVELTAAQLDLEQRERSHREARAAAGERARISRDLHDVLAHSLTVIVGQVRVARFRTEDSAAALQVIEETARESLRDLRGTLQSLRDPDADTRWRVGTDVGSPSPTWNAPLQPTPSLSGLPALAARMQDLGLVVHRRTEGRIRPLGSAAELALYRFVQEGLTNALRHGEGAVEWREIWEQDRTMITLRNAVPAVDRGSDGLGMGLEGMRERLAAVSGVLTVDRTSGFAVTASVPYVETRDSGDRA</sequence>
<dbReference type="Gene3D" id="1.20.5.1930">
    <property type="match status" value="1"/>
</dbReference>
<protein>
    <recommendedName>
        <fullName evidence="2">histidine kinase</fullName>
        <ecNumber evidence="2">2.7.13.3</ecNumber>
    </recommendedName>
</protein>
<evidence type="ECO:0000256" key="7">
    <source>
        <dbReference type="ARBA" id="ARBA00022840"/>
    </source>
</evidence>
<dbReference type="SUPFAM" id="SSF55874">
    <property type="entry name" value="ATPase domain of HSP90 chaperone/DNA topoisomerase II/histidine kinase"/>
    <property type="match status" value="1"/>
</dbReference>
<dbReference type="GO" id="GO:0016301">
    <property type="term" value="F:kinase activity"/>
    <property type="evidence" value="ECO:0007669"/>
    <property type="project" value="UniProtKB-KW"/>
</dbReference>
<keyword evidence="6 11" id="KW-0418">Kinase</keyword>
<dbReference type="PANTHER" id="PTHR24421:SF10">
    <property type="entry name" value="NITRATE_NITRITE SENSOR PROTEIN NARQ"/>
    <property type="match status" value="1"/>
</dbReference>
<evidence type="ECO:0000256" key="2">
    <source>
        <dbReference type="ARBA" id="ARBA00012438"/>
    </source>
</evidence>
<evidence type="ECO:0000256" key="4">
    <source>
        <dbReference type="ARBA" id="ARBA00022679"/>
    </source>
</evidence>
<dbReference type="EMBL" id="JAUSXK010000001">
    <property type="protein sequence ID" value="MDQ0643622.1"/>
    <property type="molecule type" value="Genomic_DNA"/>
</dbReference>
<dbReference type="CDD" id="cd16917">
    <property type="entry name" value="HATPase_UhpB-NarQ-NarX-like"/>
    <property type="match status" value="1"/>
</dbReference>
<accession>A0ABU0P8F8</accession>
<comment type="catalytic activity">
    <reaction evidence="1">
        <text>ATP + protein L-histidine = ADP + protein N-phospho-L-histidine.</text>
        <dbReference type="EC" id="2.7.13.3"/>
    </reaction>
</comment>
<evidence type="ECO:0000256" key="1">
    <source>
        <dbReference type="ARBA" id="ARBA00000085"/>
    </source>
</evidence>
<evidence type="ECO:0000256" key="3">
    <source>
        <dbReference type="ARBA" id="ARBA00022553"/>
    </source>
</evidence>
<feature type="domain" description="Signal transduction histidine kinase subgroup 3 dimerisation and phosphoacceptor" evidence="10">
    <location>
        <begin position="180"/>
        <end position="242"/>
    </location>
</feature>
<evidence type="ECO:0000313" key="11">
    <source>
        <dbReference type="EMBL" id="MDQ0643622.1"/>
    </source>
</evidence>
<keyword evidence="12" id="KW-1185">Reference proteome</keyword>
<feature type="transmembrane region" description="Helical" evidence="9">
    <location>
        <begin position="126"/>
        <end position="147"/>
    </location>
</feature>
<evidence type="ECO:0000259" key="10">
    <source>
        <dbReference type="Pfam" id="PF07730"/>
    </source>
</evidence>
<gene>
    <name evidence="11" type="ORF">QFZ46_001782</name>
</gene>
<dbReference type="InterPro" id="IPR011712">
    <property type="entry name" value="Sig_transdc_His_kin_sub3_dim/P"/>
</dbReference>
<evidence type="ECO:0000256" key="8">
    <source>
        <dbReference type="ARBA" id="ARBA00023012"/>
    </source>
</evidence>
<keyword evidence="9" id="KW-0472">Membrane</keyword>
<evidence type="ECO:0000256" key="5">
    <source>
        <dbReference type="ARBA" id="ARBA00022741"/>
    </source>
</evidence>
<dbReference type="InterPro" id="IPR050482">
    <property type="entry name" value="Sensor_HK_TwoCompSys"/>
</dbReference>
<dbReference type="PANTHER" id="PTHR24421">
    <property type="entry name" value="NITRATE/NITRITE SENSOR PROTEIN NARX-RELATED"/>
    <property type="match status" value="1"/>
</dbReference>
<name>A0ABU0P8F8_9MICO</name>
<reference evidence="11 12" key="1">
    <citation type="submission" date="2023-07" db="EMBL/GenBank/DDBJ databases">
        <title>Comparative genomics of wheat-associated soil bacteria to identify genetic determinants of phenazine resistance.</title>
        <authorList>
            <person name="Mouncey N."/>
        </authorList>
    </citation>
    <scope>NUCLEOTIDE SEQUENCE [LARGE SCALE GENOMIC DNA]</scope>
    <source>
        <strain evidence="11 12">W2I7</strain>
    </source>
</reference>
<dbReference type="EC" id="2.7.13.3" evidence="2"/>
<dbReference type="Gene3D" id="3.30.565.10">
    <property type="entry name" value="Histidine kinase-like ATPase, C-terminal domain"/>
    <property type="match status" value="1"/>
</dbReference>
<evidence type="ECO:0000256" key="6">
    <source>
        <dbReference type="ARBA" id="ARBA00022777"/>
    </source>
</evidence>
<dbReference type="Proteomes" id="UP001239085">
    <property type="component" value="Unassembled WGS sequence"/>
</dbReference>
<keyword evidence="7" id="KW-0067">ATP-binding</keyword>
<organism evidence="11 12">
    <name type="scientific">Microbacterium murale</name>
    <dbReference type="NCBI Taxonomy" id="1081040"/>
    <lineage>
        <taxon>Bacteria</taxon>
        <taxon>Bacillati</taxon>
        <taxon>Actinomycetota</taxon>
        <taxon>Actinomycetes</taxon>
        <taxon>Micrococcales</taxon>
        <taxon>Microbacteriaceae</taxon>
        <taxon>Microbacterium</taxon>
    </lineage>
</organism>
<dbReference type="RefSeq" id="WP_307360534.1">
    <property type="nucleotide sequence ID" value="NZ_JAUSXK010000001.1"/>
</dbReference>
<keyword evidence="5" id="KW-0547">Nucleotide-binding</keyword>
<evidence type="ECO:0000313" key="12">
    <source>
        <dbReference type="Proteomes" id="UP001239085"/>
    </source>
</evidence>
<comment type="caution">
    <text evidence="11">The sequence shown here is derived from an EMBL/GenBank/DDBJ whole genome shotgun (WGS) entry which is preliminary data.</text>
</comment>